<feature type="transmembrane region" description="Helical" evidence="6">
    <location>
        <begin position="262"/>
        <end position="283"/>
    </location>
</feature>
<keyword evidence="3 6" id="KW-0812">Transmembrane</keyword>
<evidence type="ECO:0000256" key="5">
    <source>
        <dbReference type="ARBA" id="ARBA00023136"/>
    </source>
</evidence>
<evidence type="ECO:0000313" key="7">
    <source>
        <dbReference type="EMBL" id="KGF50120.1"/>
    </source>
</evidence>
<dbReference type="RefSeq" id="WP_036882452.1">
    <property type="nucleotide sequence ID" value="NZ_JRNR01000013.1"/>
</dbReference>
<keyword evidence="5 6" id="KW-0472">Membrane</keyword>
<dbReference type="InterPro" id="IPR050375">
    <property type="entry name" value="MFS_TsgA-like"/>
</dbReference>
<dbReference type="InterPro" id="IPR011701">
    <property type="entry name" value="MFS"/>
</dbReference>
<evidence type="ECO:0000313" key="8">
    <source>
        <dbReference type="Proteomes" id="UP000029538"/>
    </source>
</evidence>
<dbReference type="Gene3D" id="1.20.1250.20">
    <property type="entry name" value="MFS general substrate transporter like domains"/>
    <property type="match status" value="2"/>
</dbReference>
<keyword evidence="2" id="KW-1003">Cell membrane</keyword>
<feature type="transmembrane region" description="Helical" evidence="6">
    <location>
        <begin position="150"/>
        <end position="170"/>
    </location>
</feature>
<feature type="transmembrane region" description="Helical" evidence="6">
    <location>
        <begin position="12"/>
        <end position="37"/>
    </location>
</feature>
<dbReference type="AlphaFoldDB" id="A0A096ATN0"/>
<evidence type="ECO:0000256" key="4">
    <source>
        <dbReference type="ARBA" id="ARBA00022989"/>
    </source>
</evidence>
<feature type="transmembrane region" description="Helical" evidence="6">
    <location>
        <begin position="49"/>
        <end position="69"/>
    </location>
</feature>
<accession>A0A096ATN0</accession>
<proteinExistence type="predicted"/>
<feature type="transmembrane region" description="Helical" evidence="6">
    <location>
        <begin position="374"/>
        <end position="395"/>
    </location>
</feature>
<dbReference type="InterPro" id="IPR036259">
    <property type="entry name" value="MFS_trans_sf"/>
</dbReference>
<dbReference type="Pfam" id="PF07690">
    <property type="entry name" value="MFS_1"/>
    <property type="match status" value="1"/>
</dbReference>
<feature type="transmembrane region" description="Helical" evidence="6">
    <location>
        <begin position="81"/>
        <end position="102"/>
    </location>
</feature>
<dbReference type="GO" id="GO:0022857">
    <property type="term" value="F:transmembrane transporter activity"/>
    <property type="evidence" value="ECO:0007669"/>
    <property type="project" value="InterPro"/>
</dbReference>
<dbReference type="GO" id="GO:0005886">
    <property type="term" value="C:plasma membrane"/>
    <property type="evidence" value="ECO:0007669"/>
    <property type="project" value="UniProtKB-SubCell"/>
</dbReference>
<feature type="transmembrane region" description="Helical" evidence="6">
    <location>
        <begin position="407"/>
        <end position="425"/>
    </location>
</feature>
<gene>
    <name evidence="7" type="ORF">HMPREF0654_02645</name>
</gene>
<dbReference type="EMBL" id="JRNR01000013">
    <property type="protein sequence ID" value="KGF50120.1"/>
    <property type="molecule type" value="Genomic_DNA"/>
</dbReference>
<feature type="transmembrane region" description="Helical" evidence="6">
    <location>
        <begin position="339"/>
        <end position="362"/>
    </location>
</feature>
<comment type="subcellular location">
    <subcellularLocation>
        <location evidence="1">Cell inner membrane</location>
        <topology evidence="1">Multi-pass membrane protein</topology>
    </subcellularLocation>
</comment>
<keyword evidence="4 6" id="KW-1133">Transmembrane helix</keyword>
<organism evidence="7 8">
    <name type="scientific">Prevotella disiens DNF00882</name>
    <dbReference type="NCBI Taxonomy" id="1401075"/>
    <lineage>
        <taxon>Bacteria</taxon>
        <taxon>Pseudomonadati</taxon>
        <taxon>Bacteroidota</taxon>
        <taxon>Bacteroidia</taxon>
        <taxon>Bacteroidales</taxon>
        <taxon>Prevotellaceae</taxon>
        <taxon>Prevotella</taxon>
    </lineage>
</organism>
<dbReference type="PANTHER" id="PTHR43702:SF3">
    <property type="entry name" value="PROTEIN TSGA"/>
    <property type="match status" value="1"/>
</dbReference>
<evidence type="ECO:0000256" key="1">
    <source>
        <dbReference type="ARBA" id="ARBA00004429"/>
    </source>
</evidence>
<dbReference type="PANTHER" id="PTHR43702">
    <property type="entry name" value="L-FUCOSE-PROTON SYMPORTER"/>
    <property type="match status" value="1"/>
</dbReference>
<feature type="transmembrane region" description="Helical" evidence="6">
    <location>
        <begin position="303"/>
        <end position="327"/>
    </location>
</feature>
<dbReference type="SUPFAM" id="SSF103473">
    <property type="entry name" value="MFS general substrate transporter"/>
    <property type="match status" value="1"/>
</dbReference>
<reference evidence="7 8" key="1">
    <citation type="submission" date="2014-07" db="EMBL/GenBank/DDBJ databases">
        <authorList>
            <person name="McCorrison J."/>
            <person name="Sanka R."/>
            <person name="Torralba M."/>
            <person name="Gillis M."/>
            <person name="Haft D.H."/>
            <person name="Methe B."/>
            <person name="Sutton G."/>
            <person name="Nelson K.E."/>
        </authorList>
    </citation>
    <scope>NUCLEOTIDE SEQUENCE [LARGE SCALE GENOMIC DNA]</scope>
    <source>
        <strain evidence="7 8">DNF00882</strain>
    </source>
</reference>
<comment type="caution">
    <text evidence="7">The sequence shown here is derived from an EMBL/GenBank/DDBJ whole genome shotgun (WGS) entry which is preliminary data.</text>
</comment>
<sequence length="437" mass="46042">MNKTKQSGSIIAIIAMMFLYGMISFVTNLAAPIGIIWKNIFGGDSANTVGMLGNAMNFLAYFFMGIPAGKMLGRVGYKKTALIGIGIGLLGVFVQFCSGFFVDAKTTGFVIYLLGAFISGFCVCMLNTVVNPMLNLIGGGGNRGNQLNMIGGTLNSLAGMLTPLFVGALIGEVTKRTSIVNVNPVLYIAMGVFAAAFVILYFVPISDPQMGKTGSNVVFEHSAWNFRHFVLGAIAIFVYVGVEVGIPGTLIYYLSDTTAKGGGLSAATATAIAGSVSGTYWFLMLVGRFSTGFIADKVSSRTLMIITTTIAMGLIIVAMVLGSSITVSMPVFTGKSFDIVTVPISALLLVLCGLCTSVMWASIFNLATEGLGKYTASASGIFMMMVVGGGILPLIQNLVADNSSYMLSYIVPFLGIVYMAFYAIVGSRNVNKDIPVD</sequence>
<evidence type="ECO:0000256" key="2">
    <source>
        <dbReference type="ARBA" id="ARBA00022475"/>
    </source>
</evidence>
<evidence type="ECO:0000256" key="6">
    <source>
        <dbReference type="SAM" id="Phobius"/>
    </source>
</evidence>
<protein>
    <submittedName>
        <fullName evidence="7">Major facilitator transporter</fullName>
    </submittedName>
</protein>
<name>A0A096ATN0_9BACT</name>
<feature type="transmembrane region" description="Helical" evidence="6">
    <location>
        <begin position="185"/>
        <end position="203"/>
    </location>
</feature>
<feature type="transmembrane region" description="Helical" evidence="6">
    <location>
        <begin position="108"/>
        <end position="130"/>
    </location>
</feature>
<dbReference type="Proteomes" id="UP000029538">
    <property type="component" value="Unassembled WGS sequence"/>
</dbReference>
<evidence type="ECO:0000256" key="3">
    <source>
        <dbReference type="ARBA" id="ARBA00022692"/>
    </source>
</evidence>